<proteinExistence type="predicted"/>
<dbReference type="Pfam" id="PF12953">
    <property type="entry name" value="DUF3842"/>
    <property type="match status" value="1"/>
</dbReference>
<name>A0A2N3G4Q9_9ACTN</name>
<dbReference type="AlphaFoldDB" id="A0A2N3G4Q9"/>
<dbReference type="Proteomes" id="UP000233654">
    <property type="component" value="Unassembled WGS sequence"/>
</dbReference>
<reference evidence="1 2" key="1">
    <citation type="journal article" date="2017" name="ISME J.">
        <title>Potential for microbial H2 and metal transformations associated with novel bacteria and archaea in deep terrestrial subsurface sediments.</title>
        <authorList>
            <person name="Hernsdorf A.W."/>
            <person name="Amano Y."/>
            <person name="Miyakawa K."/>
            <person name="Ise K."/>
            <person name="Suzuki Y."/>
            <person name="Anantharaman K."/>
            <person name="Probst A."/>
            <person name="Burstein D."/>
            <person name="Thomas B.C."/>
            <person name="Banfield J.F."/>
        </authorList>
    </citation>
    <scope>NUCLEOTIDE SEQUENCE [LARGE SCALE GENOMIC DNA]</scope>
    <source>
        <strain evidence="1">HGW-Actinobacteria-3</strain>
    </source>
</reference>
<evidence type="ECO:0008006" key="3">
    <source>
        <dbReference type="Google" id="ProtNLM"/>
    </source>
</evidence>
<accession>A0A2N3G4Q9</accession>
<dbReference type="InterPro" id="IPR024208">
    <property type="entry name" value="DUF3842"/>
</dbReference>
<comment type="caution">
    <text evidence="1">The sequence shown here is derived from an EMBL/GenBank/DDBJ whole genome shotgun (WGS) entry which is preliminary data.</text>
</comment>
<dbReference type="EMBL" id="PHEX01000061">
    <property type="protein sequence ID" value="PKQ27710.1"/>
    <property type="molecule type" value="Genomic_DNA"/>
</dbReference>
<sequence length="145" mass="14932">MIIAVVDGMGGSIGTQIVLRLRQSLPEDAEVIALGANAIATGSMMKAKATRGATGENAVRVSIGEAEIIMGSLSIVVPNSMMGEITPTMATAIASAPGRKVLLPISNPPIDLLGTNKKPLQALIGEAMLLVRSIYGLPPESRENA</sequence>
<protein>
    <recommendedName>
        <fullName evidence="3">DUF3842 family protein</fullName>
    </recommendedName>
</protein>
<organism evidence="1 2">
    <name type="scientific">Candidatus Anoxymicrobium japonicum</name>
    <dbReference type="NCBI Taxonomy" id="2013648"/>
    <lineage>
        <taxon>Bacteria</taxon>
        <taxon>Bacillati</taxon>
        <taxon>Actinomycetota</taxon>
        <taxon>Candidatus Geothermincolia</taxon>
        <taxon>Candidatus Geothermincolales</taxon>
        <taxon>Candidatus Anoxymicrobiaceae</taxon>
        <taxon>Candidatus Anoxymicrobium</taxon>
    </lineage>
</organism>
<evidence type="ECO:0000313" key="2">
    <source>
        <dbReference type="Proteomes" id="UP000233654"/>
    </source>
</evidence>
<evidence type="ECO:0000313" key="1">
    <source>
        <dbReference type="EMBL" id="PKQ27710.1"/>
    </source>
</evidence>
<gene>
    <name evidence="1" type="ORF">CVT63_06570</name>
</gene>